<name>A0A060SJ11_PYCCI</name>
<dbReference type="AlphaFoldDB" id="A0A060SJ11"/>
<sequence length="114" mass="12831">MAVSPDGLIDIVYLRQAVDHVLKYSLPPQDYQPETERYIIREVVLNVLAASVLPRLTQPWFIHKIILDLLGPEIPVDAAEVSVRILFYLTSRGMAGQDVPVACRLCVHLHPPHV</sequence>
<dbReference type="InterPro" id="IPR003114">
    <property type="entry name" value="Phox_assoc"/>
</dbReference>
<dbReference type="HOGENOM" id="CLU_2122301_0_0_1"/>
<organism evidence="2 3">
    <name type="scientific">Pycnoporus cinnabarinus</name>
    <name type="common">Cinnabar-red polypore</name>
    <name type="synonym">Trametes cinnabarina</name>
    <dbReference type="NCBI Taxonomy" id="5643"/>
    <lineage>
        <taxon>Eukaryota</taxon>
        <taxon>Fungi</taxon>
        <taxon>Dikarya</taxon>
        <taxon>Basidiomycota</taxon>
        <taxon>Agaricomycotina</taxon>
        <taxon>Agaricomycetes</taxon>
        <taxon>Polyporales</taxon>
        <taxon>Polyporaceae</taxon>
        <taxon>Trametes</taxon>
    </lineage>
</organism>
<proteinExistence type="predicted"/>
<protein>
    <recommendedName>
        <fullName evidence="1">PXA domain-containing protein</fullName>
    </recommendedName>
</protein>
<feature type="domain" description="PXA" evidence="1">
    <location>
        <begin position="1"/>
        <end position="74"/>
    </location>
</feature>
<dbReference type="Proteomes" id="UP000029665">
    <property type="component" value="Unassembled WGS sequence"/>
</dbReference>
<dbReference type="PROSITE" id="PS51207">
    <property type="entry name" value="PXA"/>
    <property type="match status" value="1"/>
</dbReference>
<dbReference type="EMBL" id="CCBP010000112">
    <property type="protein sequence ID" value="CDO72418.1"/>
    <property type="molecule type" value="Genomic_DNA"/>
</dbReference>
<evidence type="ECO:0000313" key="3">
    <source>
        <dbReference type="Proteomes" id="UP000029665"/>
    </source>
</evidence>
<comment type="caution">
    <text evidence="2">The sequence shown here is derived from an EMBL/GenBank/DDBJ whole genome shotgun (WGS) entry which is preliminary data.</text>
</comment>
<gene>
    <name evidence="2" type="ORF">BN946_scf184977.g117</name>
</gene>
<dbReference type="Pfam" id="PF02194">
    <property type="entry name" value="PXA"/>
    <property type="match status" value="1"/>
</dbReference>
<reference evidence="2" key="1">
    <citation type="submission" date="2014-01" db="EMBL/GenBank/DDBJ databases">
        <title>The genome of the white-rot fungus Pycnoporus cinnabarinus: a basidiomycete model with a versatile arsenal for lignocellulosic biomass breakdown.</title>
        <authorList>
            <person name="Levasseur A."/>
            <person name="Lomascolo A."/>
            <person name="Ruiz-Duenas F.J."/>
            <person name="Uzan E."/>
            <person name="Piumi F."/>
            <person name="Kues U."/>
            <person name="Ram A.F.J."/>
            <person name="Murat C."/>
            <person name="Haon M."/>
            <person name="Benoit I."/>
            <person name="Arfi Y."/>
            <person name="Chevret D."/>
            <person name="Drula E."/>
            <person name="Kwon M.J."/>
            <person name="Gouret P."/>
            <person name="Lesage-Meessen L."/>
            <person name="Lombard V."/>
            <person name="Mariette J."/>
            <person name="Noirot C."/>
            <person name="Park J."/>
            <person name="Patyshakuliyeva A."/>
            <person name="Wieneger R.A.B."/>
            <person name="Wosten H.A.B."/>
            <person name="Martin F."/>
            <person name="Coutinho P.M."/>
            <person name="de Vries R."/>
            <person name="Martinez A.T."/>
            <person name="Klopp C."/>
            <person name="Pontarotti P."/>
            <person name="Henrissat B."/>
            <person name="Record E."/>
        </authorList>
    </citation>
    <scope>NUCLEOTIDE SEQUENCE [LARGE SCALE GENOMIC DNA]</scope>
    <source>
        <strain evidence="2">BRFM137</strain>
    </source>
</reference>
<accession>A0A060SJ11</accession>
<dbReference type="STRING" id="5643.A0A060SJ11"/>
<dbReference type="OrthoDB" id="5582218at2759"/>
<keyword evidence="3" id="KW-1185">Reference proteome</keyword>
<evidence type="ECO:0000313" key="2">
    <source>
        <dbReference type="EMBL" id="CDO72418.1"/>
    </source>
</evidence>
<evidence type="ECO:0000259" key="1">
    <source>
        <dbReference type="PROSITE" id="PS51207"/>
    </source>
</evidence>